<dbReference type="InterPro" id="IPR050564">
    <property type="entry name" value="F420-G6PD/mer"/>
</dbReference>
<dbReference type="AlphaFoldDB" id="A0A8A4ZJY7"/>
<name>A0A8A4ZJY7_9MICO</name>
<dbReference type="InterPro" id="IPR011251">
    <property type="entry name" value="Luciferase-like_dom"/>
</dbReference>
<evidence type="ECO:0000313" key="3">
    <source>
        <dbReference type="EMBL" id="QTE30826.1"/>
    </source>
</evidence>
<dbReference type="PANTHER" id="PTHR43244">
    <property type="match status" value="1"/>
</dbReference>
<sequence length="356" mass="36374">MAPTSTPTSTSAPVLGVLLPRDLPAGEVVAYAQAAERHGFDELWVVEDCFYRGGISQAAVVLATTTSIRVGIGILPAAARSPVFTALETSTLAELFPGRLLVGVGHGMPGWMRQVGAWPASPLAMLEEHLSTLRALLRGERLTVAGRYVTLDDVALDRPPAVVPPVLAGVRGPRSLALAGRCADGTILAEPVTPEYLAAARAQIAAGQAGGAGDGAGPGAGPGAGAPHTVVAYAVAAVDDDPARARDLARGALEWIGEPDWAPHLAPLPFAAEFARLRRGAPSRAAFAAALPDAWVDQLAIVGTPSTAGARAAELHRAGADTIVLIPVGADPHAALASLARLVPAEATNGLNRRDI</sequence>
<dbReference type="Pfam" id="PF00296">
    <property type="entry name" value="Bac_luciferase"/>
    <property type="match status" value="1"/>
</dbReference>
<feature type="domain" description="Luciferase-like" evidence="2">
    <location>
        <begin position="24"/>
        <end position="321"/>
    </location>
</feature>
<dbReference type="Proteomes" id="UP000663937">
    <property type="component" value="Chromosome"/>
</dbReference>
<reference evidence="3" key="1">
    <citation type="submission" date="2021-03" db="EMBL/GenBank/DDBJ databases">
        <title>Pengzhenrongella sicca gen. nov., sp. nov., a new member of suborder Micrococcineae isolated from High-Arctic tundra soil.</title>
        <authorList>
            <person name="Peng F."/>
        </authorList>
    </citation>
    <scope>NUCLEOTIDE SEQUENCE</scope>
    <source>
        <strain evidence="3">LRZ-2</strain>
    </source>
</reference>
<protein>
    <submittedName>
        <fullName evidence="3">LLM class flavin-dependent oxidoreductase</fullName>
    </submittedName>
</protein>
<keyword evidence="4" id="KW-1185">Reference proteome</keyword>
<evidence type="ECO:0000259" key="2">
    <source>
        <dbReference type="Pfam" id="PF00296"/>
    </source>
</evidence>
<dbReference type="KEGG" id="psic:J4E96_07815"/>
<dbReference type="SUPFAM" id="SSF51679">
    <property type="entry name" value="Bacterial luciferase-like"/>
    <property type="match status" value="1"/>
</dbReference>
<dbReference type="Gene3D" id="3.20.20.30">
    <property type="entry name" value="Luciferase-like domain"/>
    <property type="match status" value="1"/>
</dbReference>
<evidence type="ECO:0000313" key="4">
    <source>
        <dbReference type="Proteomes" id="UP000663937"/>
    </source>
</evidence>
<keyword evidence="1" id="KW-0560">Oxidoreductase</keyword>
<dbReference type="CDD" id="cd01097">
    <property type="entry name" value="Tetrahydromethanopterin_reductase"/>
    <property type="match status" value="1"/>
</dbReference>
<dbReference type="EMBL" id="CP071868">
    <property type="protein sequence ID" value="QTE30826.1"/>
    <property type="molecule type" value="Genomic_DNA"/>
</dbReference>
<dbReference type="PANTHER" id="PTHR43244:SF1">
    <property type="entry name" value="5,10-METHYLENETETRAHYDROMETHANOPTERIN REDUCTASE"/>
    <property type="match status" value="1"/>
</dbReference>
<dbReference type="GO" id="GO:0016705">
    <property type="term" value="F:oxidoreductase activity, acting on paired donors, with incorporation or reduction of molecular oxygen"/>
    <property type="evidence" value="ECO:0007669"/>
    <property type="project" value="InterPro"/>
</dbReference>
<dbReference type="RefSeq" id="WP_227425201.1">
    <property type="nucleotide sequence ID" value="NZ_CP071868.1"/>
</dbReference>
<proteinExistence type="predicted"/>
<organism evidence="3 4">
    <name type="scientific">Pengzhenrongella sicca</name>
    <dbReference type="NCBI Taxonomy" id="2819238"/>
    <lineage>
        <taxon>Bacteria</taxon>
        <taxon>Bacillati</taxon>
        <taxon>Actinomycetota</taxon>
        <taxon>Actinomycetes</taxon>
        <taxon>Micrococcales</taxon>
        <taxon>Pengzhenrongella</taxon>
    </lineage>
</organism>
<dbReference type="InterPro" id="IPR036661">
    <property type="entry name" value="Luciferase-like_sf"/>
</dbReference>
<evidence type="ECO:0000256" key="1">
    <source>
        <dbReference type="ARBA" id="ARBA00023002"/>
    </source>
</evidence>
<accession>A0A8A4ZJY7</accession>
<gene>
    <name evidence="3" type="ORF">J4E96_07815</name>
</gene>